<dbReference type="InterPro" id="IPR036583">
    <property type="entry name" value="23S_rRNA_IVS_sf"/>
</dbReference>
<dbReference type="AlphaFoldDB" id="A0A1F5P3F4"/>
<proteinExistence type="predicted"/>
<comment type="caution">
    <text evidence="1">The sequence shown here is derived from an EMBL/GenBank/DDBJ whole genome shotgun (WGS) entry which is preliminary data.</text>
</comment>
<accession>A0A1F5P3F4</accession>
<gene>
    <name evidence="1" type="ORF">A2846_02560</name>
</gene>
<evidence type="ECO:0008006" key="3">
    <source>
        <dbReference type="Google" id="ProtNLM"/>
    </source>
</evidence>
<sequence length="218" mass="24919">MTYNSNPNPTPPRGAYRRLRSFHGAEIIYDFTVEFCRLYIDRTYGTNRTHDQMVQAARSGKQNIADLSSVALAKGEGSKAASQWATTEIKLVNVARASLEELLLDYEDFLRQQGLPKWDKDDPRARALRDLARLPNKSYKTYSSYLSSPEPAANCMITLINQTNFLLDQQIKAIRGQFDERGISPESHQNRAARLLAENRKNQAEFDAYLQQFLKKKP</sequence>
<name>A0A1F5P3F4_9BACT</name>
<protein>
    <recommendedName>
        <fullName evidence="3">Four helix bundle protein</fullName>
    </recommendedName>
</protein>
<dbReference type="Proteomes" id="UP000176339">
    <property type="component" value="Unassembled WGS sequence"/>
</dbReference>
<dbReference type="EMBL" id="MFEN01000012">
    <property type="protein sequence ID" value="OGE84423.1"/>
    <property type="molecule type" value="Genomic_DNA"/>
</dbReference>
<organism evidence="1 2">
    <name type="scientific">Candidatus Doudnabacteria bacterium RIFCSPHIGHO2_01_FULL_49_9</name>
    <dbReference type="NCBI Taxonomy" id="1817827"/>
    <lineage>
        <taxon>Bacteria</taxon>
        <taxon>Candidatus Doudnaibacteriota</taxon>
    </lineage>
</organism>
<evidence type="ECO:0000313" key="2">
    <source>
        <dbReference type="Proteomes" id="UP000176339"/>
    </source>
</evidence>
<reference evidence="1 2" key="1">
    <citation type="journal article" date="2016" name="Nat. Commun.">
        <title>Thousands of microbial genomes shed light on interconnected biogeochemical processes in an aquifer system.</title>
        <authorList>
            <person name="Anantharaman K."/>
            <person name="Brown C.T."/>
            <person name="Hug L.A."/>
            <person name="Sharon I."/>
            <person name="Castelle C.J."/>
            <person name="Probst A.J."/>
            <person name="Thomas B.C."/>
            <person name="Singh A."/>
            <person name="Wilkins M.J."/>
            <person name="Karaoz U."/>
            <person name="Brodie E.L."/>
            <person name="Williams K.H."/>
            <person name="Hubbard S.S."/>
            <person name="Banfield J.F."/>
        </authorList>
    </citation>
    <scope>NUCLEOTIDE SEQUENCE [LARGE SCALE GENOMIC DNA]</scope>
</reference>
<dbReference type="SUPFAM" id="SSF158446">
    <property type="entry name" value="IVS-encoded protein-like"/>
    <property type="match status" value="1"/>
</dbReference>
<evidence type="ECO:0000313" key="1">
    <source>
        <dbReference type="EMBL" id="OGE84423.1"/>
    </source>
</evidence>